<dbReference type="InterPro" id="IPR036388">
    <property type="entry name" value="WH-like_DNA-bd_sf"/>
</dbReference>
<dbReference type="AlphaFoldDB" id="A0A4Y8IP45"/>
<dbReference type="InterPro" id="IPR007627">
    <property type="entry name" value="RNA_pol_sigma70_r2"/>
</dbReference>
<dbReference type="InterPro" id="IPR039425">
    <property type="entry name" value="RNA_pol_sigma-70-like"/>
</dbReference>
<evidence type="ECO:0000256" key="2">
    <source>
        <dbReference type="ARBA" id="ARBA00023015"/>
    </source>
</evidence>
<dbReference type="Gene3D" id="1.10.1740.10">
    <property type="match status" value="1"/>
</dbReference>
<dbReference type="NCBIfam" id="TIGR02937">
    <property type="entry name" value="sigma70-ECF"/>
    <property type="match status" value="1"/>
</dbReference>
<evidence type="ECO:0000256" key="1">
    <source>
        <dbReference type="ARBA" id="ARBA00010641"/>
    </source>
</evidence>
<keyword evidence="4" id="KW-0804">Transcription</keyword>
<dbReference type="EMBL" id="SOPW01000004">
    <property type="protein sequence ID" value="TFB23353.1"/>
    <property type="molecule type" value="Genomic_DNA"/>
</dbReference>
<dbReference type="OrthoDB" id="9782703at2"/>
<accession>A0A4Y8IP45</accession>
<dbReference type="PANTHER" id="PTHR43133:SF51">
    <property type="entry name" value="RNA POLYMERASE SIGMA FACTOR"/>
    <property type="match status" value="1"/>
</dbReference>
<sequence length="186" mass="22334">MYRKRNKGGGKVDSFDIKKIQNDDDTFLEFMKLYRLDLYKTALAFLKNKDEALEAIQEVTYRAYKKRKQLKQPEYLKTWLIRIMINYCQDILKKQKRMHPFINQEQQLTTNDNFHQLWLSDAISKLNSNEQELIYLKYFHGYTYEELSHHLKIPEGTLKTRIHFALKKLKQDLGSYKEGGWNEGLS</sequence>
<dbReference type="InterPro" id="IPR013324">
    <property type="entry name" value="RNA_pol_sigma_r3/r4-like"/>
</dbReference>
<dbReference type="SUPFAM" id="SSF88946">
    <property type="entry name" value="Sigma2 domain of RNA polymerase sigma factors"/>
    <property type="match status" value="1"/>
</dbReference>
<evidence type="ECO:0000256" key="3">
    <source>
        <dbReference type="ARBA" id="ARBA00023082"/>
    </source>
</evidence>
<feature type="domain" description="RNA polymerase sigma-70 region 2" evidence="5">
    <location>
        <begin position="32"/>
        <end position="97"/>
    </location>
</feature>
<feature type="domain" description="RNA polymerase sigma factor 70 region 4 type 2" evidence="6">
    <location>
        <begin position="117"/>
        <end position="169"/>
    </location>
</feature>
<comment type="similarity">
    <text evidence="1">Belongs to the sigma-70 factor family. ECF subfamily.</text>
</comment>
<name>A0A4Y8IP45_9BACI</name>
<dbReference type="CDD" id="cd06171">
    <property type="entry name" value="Sigma70_r4"/>
    <property type="match status" value="1"/>
</dbReference>
<evidence type="ECO:0000259" key="5">
    <source>
        <dbReference type="Pfam" id="PF04542"/>
    </source>
</evidence>
<dbReference type="PANTHER" id="PTHR43133">
    <property type="entry name" value="RNA POLYMERASE ECF-TYPE SIGMA FACTO"/>
    <property type="match status" value="1"/>
</dbReference>
<gene>
    <name evidence="7" type="ORF">E3U55_05795</name>
</gene>
<evidence type="ECO:0000313" key="7">
    <source>
        <dbReference type="EMBL" id="TFB23353.1"/>
    </source>
</evidence>
<evidence type="ECO:0000256" key="4">
    <source>
        <dbReference type="ARBA" id="ARBA00023163"/>
    </source>
</evidence>
<dbReference type="InterPro" id="IPR013249">
    <property type="entry name" value="RNA_pol_sigma70_r4_t2"/>
</dbReference>
<proteinExistence type="inferred from homology"/>
<dbReference type="Proteomes" id="UP000297975">
    <property type="component" value="Unassembled WGS sequence"/>
</dbReference>
<dbReference type="GO" id="GO:0006352">
    <property type="term" value="P:DNA-templated transcription initiation"/>
    <property type="evidence" value="ECO:0007669"/>
    <property type="project" value="InterPro"/>
</dbReference>
<keyword evidence="3" id="KW-0731">Sigma factor</keyword>
<evidence type="ECO:0000313" key="8">
    <source>
        <dbReference type="Proteomes" id="UP000297975"/>
    </source>
</evidence>
<dbReference type="InterPro" id="IPR014284">
    <property type="entry name" value="RNA_pol_sigma-70_dom"/>
</dbReference>
<dbReference type="GO" id="GO:0003677">
    <property type="term" value="F:DNA binding"/>
    <property type="evidence" value="ECO:0007669"/>
    <property type="project" value="InterPro"/>
</dbReference>
<evidence type="ECO:0000259" key="6">
    <source>
        <dbReference type="Pfam" id="PF08281"/>
    </source>
</evidence>
<dbReference type="Gene3D" id="1.10.10.10">
    <property type="entry name" value="Winged helix-like DNA-binding domain superfamily/Winged helix DNA-binding domain"/>
    <property type="match status" value="1"/>
</dbReference>
<protein>
    <submittedName>
        <fullName evidence="7">Sigma-70 family RNA polymerase sigma factor</fullName>
    </submittedName>
</protein>
<dbReference type="InterPro" id="IPR013325">
    <property type="entry name" value="RNA_pol_sigma_r2"/>
</dbReference>
<keyword evidence="8" id="KW-1185">Reference proteome</keyword>
<dbReference type="Pfam" id="PF04542">
    <property type="entry name" value="Sigma70_r2"/>
    <property type="match status" value="1"/>
</dbReference>
<dbReference type="GO" id="GO:0016987">
    <property type="term" value="F:sigma factor activity"/>
    <property type="evidence" value="ECO:0007669"/>
    <property type="project" value="UniProtKB-KW"/>
</dbReference>
<reference evidence="7 8" key="1">
    <citation type="submission" date="2019-03" db="EMBL/GenBank/DDBJ databases">
        <authorList>
            <person name="He R.-H."/>
        </authorList>
    </citation>
    <scope>NUCLEOTIDE SEQUENCE [LARGE SCALE GENOMIC DNA]</scope>
    <source>
        <strain evidence="8">SH 714</strain>
    </source>
</reference>
<dbReference type="Pfam" id="PF08281">
    <property type="entry name" value="Sigma70_r4_2"/>
    <property type="match status" value="1"/>
</dbReference>
<keyword evidence="2" id="KW-0805">Transcription regulation</keyword>
<comment type="caution">
    <text evidence="7">The sequence shown here is derived from an EMBL/GenBank/DDBJ whole genome shotgun (WGS) entry which is preliminary data.</text>
</comment>
<dbReference type="SUPFAM" id="SSF88659">
    <property type="entry name" value="Sigma3 and sigma4 domains of RNA polymerase sigma factors"/>
    <property type="match status" value="1"/>
</dbReference>
<organism evidence="7 8">
    <name type="scientific">Filobacillus milosensis</name>
    <dbReference type="NCBI Taxonomy" id="94137"/>
    <lineage>
        <taxon>Bacteria</taxon>
        <taxon>Bacillati</taxon>
        <taxon>Bacillota</taxon>
        <taxon>Bacilli</taxon>
        <taxon>Bacillales</taxon>
        <taxon>Bacillaceae</taxon>
        <taxon>Filobacillus</taxon>
    </lineage>
</organism>